<feature type="domain" description="PPM-type phosphatase" evidence="2">
    <location>
        <begin position="160"/>
        <end position="382"/>
    </location>
</feature>
<dbReference type="PANTHER" id="PTHR43156">
    <property type="entry name" value="STAGE II SPORULATION PROTEIN E-RELATED"/>
    <property type="match status" value="1"/>
</dbReference>
<dbReference type="Gene3D" id="3.60.40.10">
    <property type="entry name" value="PPM-type phosphatase domain"/>
    <property type="match status" value="1"/>
</dbReference>
<keyword evidence="1" id="KW-0378">Hydrolase</keyword>
<dbReference type="Pfam" id="PF07228">
    <property type="entry name" value="SpoIIE"/>
    <property type="match status" value="1"/>
</dbReference>
<keyword evidence="4" id="KW-1185">Reference proteome</keyword>
<dbReference type="PANTHER" id="PTHR43156:SF2">
    <property type="entry name" value="STAGE II SPORULATION PROTEIN E"/>
    <property type="match status" value="1"/>
</dbReference>
<evidence type="ECO:0000313" key="4">
    <source>
        <dbReference type="Proteomes" id="UP000251891"/>
    </source>
</evidence>
<dbReference type="InterPro" id="IPR001932">
    <property type="entry name" value="PPM-type_phosphatase-like_dom"/>
</dbReference>
<dbReference type="SMART" id="SM00331">
    <property type="entry name" value="PP2C_SIG"/>
    <property type="match status" value="1"/>
</dbReference>
<name>A0A365GZU2_9ACTN</name>
<gene>
    <name evidence="3" type="ORF">DPM19_24725</name>
</gene>
<dbReference type="InterPro" id="IPR052016">
    <property type="entry name" value="Bact_Sigma-Reg"/>
</dbReference>
<reference evidence="3 4" key="1">
    <citation type="submission" date="2018-06" db="EMBL/GenBank/DDBJ databases">
        <title>Actinomadura craniellae sp. nov. isolated from marine sponge Craniella sp.</title>
        <authorList>
            <person name="Li L."/>
            <person name="Xu Q.H."/>
            <person name="Lin H.W."/>
            <person name="Lu Y.H."/>
        </authorList>
    </citation>
    <scope>NUCLEOTIDE SEQUENCE [LARGE SCALE GENOMIC DNA]</scope>
    <source>
        <strain evidence="3 4">LHW63021</strain>
    </source>
</reference>
<dbReference type="Proteomes" id="UP000251891">
    <property type="component" value="Unassembled WGS sequence"/>
</dbReference>
<evidence type="ECO:0000259" key="2">
    <source>
        <dbReference type="SMART" id="SM00331"/>
    </source>
</evidence>
<protein>
    <submittedName>
        <fullName evidence="3">Phosphatase</fullName>
    </submittedName>
</protein>
<dbReference type="AlphaFoldDB" id="A0A365GZU2"/>
<dbReference type="SUPFAM" id="SSF81606">
    <property type="entry name" value="PP2C-like"/>
    <property type="match status" value="1"/>
</dbReference>
<dbReference type="GO" id="GO:0016791">
    <property type="term" value="F:phosphatase activity"/>
    <property type="evidence" value="ECO:0007669"/>
    <property type="project" value="TreeGrafter"/>
</dbReference>
<sequence>MWKIRSALFQVPATRLVEEFRAALTSHFGVLGVEVLLADYRNTTLRPVDSPVPKPATVPVDGSAQGRVFAAQEPLRPSPDRLLLPLTSRGSRLGVVELRLPPGADPQPIDDLIAAIGVCAEALELADRETDHFTRARRHRRMTVAAEIQWDLLPPTSFARDEFALAARLEPAYAVNGDCFDWSADGDLLTVTVTNGMGHGVPAALLTALTLGALRNARRSGADLSEQAGQANDAVHARYGGKEFTETLLLEIDMRSGVLRAVDAGSPLLLHYPADADRRPGVLAERMTLAQQLPLGMFPGTAYAVQEFRLRRGDRLVAISDGLNTATSPAGERFGERMLDRVLRATRRLSAAETVRSLIRELVTYHASDDLSDDAVAICVDWTGA</sequence>
<proteinExistence type="predicted"/>
<dbReference type="InterPro" id="IPR036457">
    <property type="entry name" value="PPM-type-like_dom_sf"/>
</dbReference>
<accession>A0A365GZU2</accession>
<evidence type="ECO:0000313" key="3">
    <source>
        <dbReference type="EMBL" id="RAY12359.1"/>
    </source>
</evidence>
<organism evidence="3 4">
    <name type="scientific">Actinomadura craniellae</name>
    <dbReference type="NCBI Taxonomy" id="2231787"/>
    <lineage>
        <taxon>Bacteria</taxon>
        <taxon>Bacillati</taxon>
        <taxon>Actinomycetota</taxon>
        <taxon>Actinomycetes</taxon>
        <taxon>Streptosporangiales</taxon>
        <taxon>Thermomonosporaceae</taxon>
        <taxon>Actinomadura</taxon>
    </lineage>
</organism>
<comment type="caution">
    <text evidence="3">The sequence shown here is derived from an EMBL/GenBank/DDBJ whole genome shotgun (WGS) entry which is preliminary data.</text>
</comment>
<dbReference type="EMBL" id="QLYX01000013">
    <property type="protein sequence ID" value="RAY12359.1"/>
    <property type="molecule type" value="Genomic_DNA"/>
</dbReference>
<evidence type="ECO:0000256" key="1">
    <source>
        <dbReference type="ARBA" id="ARBA00022801"/>
    </source>
</evidence>